<dbReference type="PROSITE" id="PS50006">
    <property type="entry name" value="FHA_DOMAIN"/>
    <property type="match status" value="1"/>
</dbReference>
<keyword evidence="5" id="KW-0862">Zinc</keyword>
<accession>A0A1E4T9F5</accession>
<dbReference type="SUPFAM" id="SSF49879">
    <property type="entry name" value="SMAD/FHA domain"/>
    <property type="match status" value="1"/>
</dbReference>
<dbReference type="InterPro" id="IPR008984">
    <property type="entry name" value="SMAD_FHA_dom_sf"/>
</dbReference>
<feature type="domain" description="RING-type" evidence="9">
    <location>
        <begin position="309"/>
        <end position="353"/>
    </location>
</feature>
<dbReference type="GO" id="GO:0000151">
    <property type="term" value="C:ubiquitin ligase complex"/>
    <property type="evidence" value="ECO:0007669"/>
    <property type="project" value="TreeGrafter"/>
</dbReference>
<dbReference type="OrthoDB" id="687730at2759"/>
<dbReference type="Gene3D" id="2.60.200.20">
    <property type="match status" value="1"/>
</dbReference>
<dbReference type="SMART" id="SM00240">
    <property type="entry name" value="FHA"/>
    <property type="match status" value="1"/>
</dbReference>
<evidence type="ECO:0000256" key="1">
    <source>
        <dbReference type="ARBA" id="ARBA00022679"/>
    </source>
</evidence>
<dbReference type="InterPro" id="IPR001841">
    <property type="entry name" value="Znf_RING"/>
</dbReference>
<dbReference type="Proteomes" id="UP000095023">
    <property type="component" value="Unassembled WGS sequence"/>
</dbReference>
<evidence type="ECO:0000259" key="8">
    <source>
        <dbReference type="PROSITE" id="PS50006"/>
    </source>
</evidence>
<evidence type="ECO:0000313" key="11">
    <source>
        <dbReference type="Proteomes" id="UP000095023"/>
    </source>
</evidence>
<dbReference type="GO" id="GO:0006511">
    <property type="term" value="P:ubiquitin-dependent protein catabolic process"/>
    <property type="evidence" value="ECO:0007669"/>
    <property type="project" value="TreeGrafter"/>
</dbReference>
<evidence type="ECO:0000256" key="5">
    <source>
        <dbReference type="ARBA" id="ARBA00022833"/>
    </source>
</evidence>
<dbReference type="PANTHER" id="PTHR15067">
    <property type="entry name" value="E3 UBIQUITIN-PROTEIN LIGASE RNF8"/>
    <property type="match status" value="1"/>
</dbReference>
<feature type="region of interest" description="Disordered" evidence="7">
    <location>
        <begin position="102"/>
        <end position="124"/>
    </location>
</feature>
<dbReference type="PANTHER" id="PTHR15067:SF7">
    <property type="entry name" value="E3 UBIQUITIN-PROTEIN LIGASE DMA1-RELATED"/>
    <property type="match status" value="1"/>
</dbReference>
<dbReference type="GO" id="GO:0032153">
    <property type="term" value="C:cell division site"/>
    <property type="evidence" value="ECO:0007669"/>
    <property type="project" value="TreeGrafter"/>
</dbReference>
<dbReference type="SUPFAM" id="SSF57850">
    <property type="entry name" value="RING/U-box"/>
    <property type="match status" value="1"/>
</dbReference>
<dbReference type="EMBL" id="KV453844">
    <property type="protein sequence ID" value="ODV88407.1"/>
    <property type="molecule type" value="Genomic_DNA"/>
</dbReference>
<protein>
    <submittedName>
        <fullName evidence="10">Uncharacterized protein</fullName>
    </submittedName>
</protein>
<dbReference type="InterPro" id="IPR013083">
    <property type="entry name" value="Znf_RING/FYVE/PHD"/>
</dbReference>
<dbReference type="GO" id="GO:0005829">
    <property type="term" value="C:cytosol"/>
    <property type="evidence" value="ECO:0007669"/>
    <property type="project" value="TreeGrafter"/>
</dbReference>
<keyword evidence="3 6" id="KW-0863">Zinc-finger</keyword>
<dbReference type="PROSITE" id="PS50089">
    <property type="entry name" value="ZF_RING_2"/>
    <property type="match status" value="1"/>
</dbReference>
<organism evidence="10 11">
    <name type="scientific">Tortispora caseinolytica NRRL Y-17796</name>
    <dbReference type="NCBI Taxonomy" id="767744"/>
    <lineage>
        <taxon>Eukaryota</taxon>
        <taxon>Fungi</taxon>
        <taxon>Dikarya</taxon>
        <taxon>Ascomycota</taxon>
        <taxon>Saccharomycotina</taxon>
        <taxon>Trigonopsidomycetes</taxon>
        <taxon>Trigonopsidales</taxon>
        <taxon>Trigonopsidaceae</taxon>
        <taxon>Tortispora</taxon>
    </lineage>
</organism>
<feature type="compositionally biased region" description="Basic and acidic residues" evidence="7">
    <location>
        <begin position="1"/>
        <end position="10"/>
    </location>
</feature>
<dbReference type="AlphaFoldDB" id="A0A1E4T9F5"/>
<dbReference type="Pfam" id="PF00498">
    <property type="entry name" value="FHA"/>
    <property type="match status" value="1"/>
</dbReference>
<dbReference type="GO" id="GO:0061630">
    <property type="term" value="F:ubiquitin protein ligase activity"/>
    <property type="evidence" value="ECO:0007669"/>
    <property type="project" value="TreeGrafter"/>
</dbReference>
<evidence type="ECO:0000256" key="2">
    <source>
        <dbReference type="ARBA" id="ARBA00022723"/>
    </source>
</evidence>
<dbReference type="GO" id="GO:0008270">
    <property type="term" value="F:zinc ion binding"/>
    <property type="evidence" value="ECO:0007669"/>
    <property type="project" value="UniProtKB-KW"/>
</dbReference>
<keyword evidence="1" id="KW-0808">Transferase</keyword>
<gene>
    <name evidence="10" type="ORF">CANCADRAFT_33013</name>
</gene>
<evidence type="ECO:0000259" key="9">
    <source>
        <dbReference type="PROSITE" id="PS50089"/>
    </source>
</evidence>
<dbReference type="Pfam" id="PF17123">
    <property type="entry name" value="zf-RING_11"/>
    <property type="match status" value="1"/>
</dbReference>
<feature type="domain" description="FHA" evidence="8">
    <location>
        <begin position="158"/>
        <end position="220"/>
    </location>
</feature>
<evidence type="ECO:0000256" key="6">
    <source>
        <dbReference type="PROSITE-ProRule" id="PRU00175"/>
    </source>
</evidence>
<evidence type="ECO:0000256" key="7">
    <source>
        <dbReference type="SAM" id="MobiDB-lite"/>
    </source>
</evidence>
<dbReference type="Gene3D" id="3.30.40.10">
    <property type="entry name" value="Zinc/RING finger domain, C3HC4 (zinc finger)"/>
    <property type="match status" value="1"/>
</dbReference>
<name>A0A1E4T9F5_9ASCO</name>
<dbReference type="InterPro" id="IPR000253">
    <property type="entry name" value="FHA_dom"/>
</dbReference>
<evidence type="ECO:0000256" key="4">
    <source>
        <dbReference type="ARBA" id="ARBA00022786"/>
    </source>
</evidence>
<feature type="compositionally biased region" description="Low complexity" evidence="7">
    <location>
        <begin position="102"/>
        <end position="118"/>
    </location>
</feature>
<keyword evidence="4" id="KW-0833">Ubl conjugation pathway</keyword>
<reference evidence="11" key="1">
    <citation type="submission" date="2016-02" db="EMBL/GenBank/DDBJ databases">
        <title>Comparative genomics of biotechnologically important yeasts.</title>
        <authorList>
            <consortium name="DOE Joint Genome Institute"/>
            <person name="Riley R."/>
            <person name="Haridas S."/>
            <person name="Wolfe K.H."/>
            <person name="Lopes M.R."/>
            <person name="Hittinger C.T."/>
            <person name="Goker M."/>
            <person name="Salamov A."/>
            <person name="Wisecaver J."/>
            <person name="Long T.M."/>
            <person name="Aerts A.L."/>
            <person name="Barry K."/>
            <person name="Choi C."/>
            <person name="Clum A."/>
            <person name="Coughlan A.Y."/>
            <person name="Deshpande S."/>
            <person name="Douglass A.P."/>
            <person name="Hanson S.J."/>
            <person name="Klenk H.-P."/>
            <person name="Labutti K."/>
            <person name="Lapidus A."/>
            <person name="Lindquist E."/>
            <person name="Lipzen A."/>
            <person name="Meier-Kolthoff J.P."/>
            <person name="Ohm R.A."/>
            <person name="Otillar R.P."/>
            <person name="Pangilinan J."/>
            <person name="Peng Y."/>
            <person name="Rokas A."/>
            <person name="Rosa C.A."/>
            <person name="Scheuner C."/>
            <person name="Sibirny A.A."/>
            <person name="Slot J.C."/>
            <person name="Stielow J.B."/>
            <person name="Sun H."/>
            <person name="Kurtzman C.P."/>
            <person name="Blackwell M."/>
            <person name="Jeffries T.W."/>
            <person name="Grigoriev I.V."/>
        </authorList>
    </citation>
    <scope>NUCLEOTIDE SEQUENCE [LARGE SCALE GENOMIC DNA]</scope>
    <source>
        <strain evidence="11">NRRL Y-17796</strain>
    </source>
</reference>
<keyword evidence="2" id="KW-0479">Metal-binding</keyword>
<dbReference type="GO" id="GO:0016567">
    <property type="term" value="P:protein ubiquitination"/>
    <property type="evidence" value="ECO:0007669"/>
    <property type="project" value="TreeGrafter"/>
</dbReference>
<evidence type="ECO:0000256" key="3">
    <source>
        <dbReference type="ARBA" id="ARBA00022771"/>
    </source>
</evidence>
<feature type="region of interest" description="Disordered" evidence="7">
    <location>
        <begin position="1"/>
        <end position="22"/>
    </location>
</feature>
<keyword evidence="11" id="KW-1185">Reference proteome</keyword>
<proteinExistence type="predicted"/>
<sequence>MSSRDFENPFRVRTNSATRNPRRQSLRKWFSSFNINPNERPVQYRGATQTSDLVIMRGADSSTSLNICNSDCDEMSDVGGEAPSTEDDYDITAADGHLAADSSTECTNTTTTVKESSSAVRNDGSTPVSVRMTFLYGRTGGFNASLMDPIERRGAGVVQVGRYLDRNIDSTKPGVSYLKPIVFRNQVVSRMHAEIWYEDGSWYIRDVGSSSGTFVNGRRLCGSQLTSTPLALKDYDVVQFGQDFRNSTEEIYQSVRLRVEFNDIWKKKNAYTQSEHNRLRAIMAAGVGVDADADTDANGSGKHSKMPDCTVCLMPMKPGHPLFFAPCAHSWHYRCARPLIVQHYPAFVCPICRSSYDLEAVDDDVDDDEL</sequence>
<evidence type="ECO:0000313" key="10">
    <source>
        <dbReference type="EMBL" id="ODV88407.1"/>
    </source>
</evidence>